<evidence type="ECO:0000313" key="2">
    <source>
        <dbReference type="EMBL" id="KMO85756.1"/>
    </source>
</evidence>
<dbReference type="RefSeq" id="WP_048515051.1">
    <property type="nucleotide sequence ID" value="NZ_FUXD01000050.1"/>
</dbReference>
<dbReference type="InParanoid" id="A0A0J6ZLK9"/>
<name>A0A0J6ZLK9_9FIRM</name>
<sequence>MNKKVIGMTMMVLAMGSISAFAAGSNENTQSMQNNAETYTVRVIGNNQEFQAAPVYLDAAAIQQKQVMQDRVKTHAVRVKGNNQEFRAVSASYNVNSESRDRSETSAVRVVGNNQEYLAVTENPAK</sequence>
<comment type="caution">
    <text evidence="2">The sequence shown here is derived from an EMBL/GenBank/DDBJ whole genome shotgun (WGS) entry which is preliminary data.</text>
</comment>
<dbReference type="EMBL" id="LEKT01000047">
    <property type="protein sequence ID" value="KMO85756.1"/>
    <property type="molecule type" value="Genomic_DNA"/>
</dbReference>
<evidence type="ECO:0000256" key="1">
    <source>
        <dbReference type="SAM" id="SignalP"/>
    </source>
</evidence>
<feature type="chain" id="PRO_5030008879" evidence="1">
    <location>
        <begin position="23"/>
        <end position="126"/>
    </location>
</feature>
<dbReference type="PATRIC" id="fig|1122219.3.peg.2325"/>
<evidence type="ECO:0000313" key="3">
    <source>
        <dbReference type="Proteomes" id="UP000036503"/>
    </source>
</evidence>
<keyword evidence="3" id="KW-1185">Reference proteome</keyword>
<protein>
    <submittedName>
        <fullName evidence="2">Uncharacterized protein</fullName>
    </submittedName>
</protein>
<reference evidence="2 3" key="1">
    <citation type="submission" date="2015-06" db="EMBL/GenBank/DDBJ databases">
        <title>Draft genome sequence of beer spoilage bacterium Megasphaera cerevisiae type strain 20462.</title>
        <authorList>
            <person name="Kutumbaka K."/>
            <person name="Pasmowitz J."/>
            <person name="Mategko J."/>
            <person name="Reyes D."/>
            <person name="Friedrich A."/>
            <person name="Han S."/>
            <person name="Martens-Habbena W."/>
            <person name="Neal-McKinney J."/>
            <person name="Janagama H.K."/>
            <person name="Nadala C."/>
            <person name="Samadpour M."/>
        </authorList>
    </citation>
    <scope>NUCLEOTIDE SEQUENCE [LARGE SCALE GENOMIC DNA]</scope>
    <source>
        <strain evidence="2 3">DSM 20462</strain>
    </source>
</reference>
<accession>A0A0J6ZLK9</accession>
<dbReference type="Proteomes" id="UP000036503">
    <property type="component" value="Unassembled WGS sequence"/>
</dbReference>
<keyword evidence="1" id="KW-0732">Signal</keyword>
<dbReference type="STRING" id="39029.BSR42_11555"/>
<organism evidence="2 3">
    <name type="scientific">Megasphaera cerevisiae DSM 20462</name>
    <dbReference type="NCBI Taxonomy" id="1122219"/>
    <lineage>
        <taxon>Bacteria</taxon>
        <taxon>Bacillati</taxon>
        <taxon>Bacillota</taxon>
        <taxon>Negativicutes</taxon>
        <taxon>Veillonellales</taxon>
        <taxon>Veillonellaceae</taxon>
        <taxon>Megasphaera</taxon>
    </lineage>
</organism>
<gene>
    <name evidence="2" type="ORF">AB840_11825</name>
</gene>
<dbReference type="AlphaFoldDB" id="A0A0J6ZLK9"/>
<proteinExistence type="predicted"/>
<feature type="signal peptide" evidence="1">
    <location>
        <begin position="1"/>
        <end position="22"/>
    </location>
</feature>